<gene>
    <name evidence="1" type="ORF">C7400_12818</name>
</gene>
<protein>
    <submittedName>
        <fullName evidence="1">Uncharacterized protein</fullName>
    </submittedName>
</protein>
<dbReference type="RefSeq" id="WP_110329232.1">
    <property type="nucleotide sequence ID" value="NZ_JACHWC010000039.1"/>
</dbReference>
<evidence type="ECO:0000313" key="1">
    <source>
        <dbReference type="EMBL" id="PXX07867.1"/>
    </source>
</evidence>
<comment type="caution">
    <text evidence="1">The sequence shown here is derived from an EMBL/GenBank/DDBJ whole genome shotgun (WGS) entry which is preliminary data.</text>
</comment>
<accession>A0ABX5MFU3</accession>
<name>A0ABX5MFU3_9BURK</name>
<dbReference type="EMBL" id="QJJV01000028">
    <property type="protein sequence ID" value="PXX07867.1"/>
    <property type="molecule type" value="Genomic_DNA"/>
</dbReference>
<reference evidence="1 2" key="1">
    <citation type="submission" date="2018-05" db="EMBL/GenBank/DDBJ databases">
        <title>Genomic Encyclopedia of Type Strains, Phase IV (KMG-V): Genome sequencing to study the core and pangenomes of soil and plant-associated prokaryotes.</title>
        <authorList>
            <person name="Whitman W."/>
        </authorList>
    </citation>
    <scope>NUCLEOTIDE SEQUENCE [LARGE SCALE GENOMIC DNA]</scope>
    <source>
        <strain evidence="1 2">SIr-6563</strain>
    </source>
</reference>
<keyword evidence="2" id="KW-1185">Reference proteome</keyword>
<dbReference type="Proteomes" id="UP000247515">
    <property type="component" value="Unassembled WGS sequence"/>
</dbReference>
<organism evidence="1 2">
    <name type="scientific">Paraburkholderia tropica</name>
    <dbReference type="NCBI Taxonomy" id="92647"/>
    <lineage>
        <taxon>Bacteria</taxon>
        <taxon>Pseudomonadati</taxon>
        <taxon>Pseudomonadota</taxon>
        <taxon>Betaproteobacteria</taxon>
        <taxon>Burkholderiales</taxon>
        <taxon>Burkholderiaceae</taxon>
        <taxon>Paraburkholderia</taxon>
    </lineage>
</organism>
<proteinExistence type="predicted"/>
<sequence>MRLPGRILLTPDLPGGILKAHQDGELHRDYLSVQVLIGRLPKAVLTALHTPDLDVVTSVSILAKILTKHAVEPGVVANLANTVLRPTAVYQSASKGNAPSAVLLLSVEGGRTR</sequence>
<evidence type="ECO:0000313" key="2">
    <source>
        <dbReference type="Proteomes" id="UP000247515"/>
    </source>
</evidence>